<protein>
    <submittedName>
        <fullName evidence="1">Uncharacterized protein</fullName>
    </submittedName>
</protein>
<evidence type="ECO:0000313" key="2">
    <source>
        <dbReference type="Proteomes" id="UP000660708"/>
    </source>
</evidence>
<gene>
    <name evidence="1" type="ORF">PPEP_a1276</name>
</gene>
<name>A0A8I0T5H3_9GAMM</name>
<reference evidence="1 2" key="1">
    <citation type="submission" date="2015-06" db="EMBL/GenBank/DDBJ databases">
        <title>Genome sequence of Pseudoalteromonas peptidolytica.</title>
        <authorList>
            <person name="Xie B.-B."/>
            <person name="Rong J.-C."/>
            <person name="Qin Q.-L."/>
            <person name="Zhang Y.-Z."/>
        </authorList>
    </citation>
    <scope>NUCLEOTIDE SEQUENCE [LARGE SCALE GENOMIC DNA]</scope>
    <source>
        <strain evidence="1 2">F12-50-A1</strain>
    </source>
</reference>
<accession>A0A8I0T5H3</accession>
<organism evidence="1 2">
    <name type="scientific">Pseudoalteromonas peptidolytica F12-50-A1</name>
    <dbReference type="NCBI Taxonomy" id="1315280"/>
    <lineage>
        <taxon>Bacteria</taxon>
        <taxon>Pseudomonadati</taxon>
        <taxon>Pseudomonadota</taxon>
        <taxon>Gammaproteobacteria</taxon>
        <taxon>Alteromonadales</taxon>
        <taxon>Pseudoalteromonadaceae</taxon>
        <taxon>Pseudoalteromonas</taxon>
    </lineage>
</organism>
<comment type="caution">
    <text evidence="1">The sequence shown here is derived from an EMBL/GenBank/DDBJ whole genome shotgun (WGS) entry which is preliminary data.</text>
</comment>
<keyword evidence="2" id="KW-1185">Reference proteome</keyword>
<evidence type="ECO:0000313" key="1">
    <source>
        <dbReference type="EMBL" id="MBE0346219.1"/>
    </source>
</evidence>
<dbReference type="EMBL" id="AQHF01000020">
    <property type="protein sequence ID" value="MBE0346219.1"/>
    <property type="molecule type" value="Genomic_DNA"/>
</dbReference>
<dbReference type="AlphaFoldDB" id="A0A8I0T5H3"/>
<proteinExistence type="predicted"/>
<dbReference type="Proteomes" id="UP000660708">
    <property type="component" value="Unassembled WGS sequence"/>
</dbReference>
<sequence length="38" mass="4532">MFKNAYIGNKSAFFQANWYKIVKNLQPEFTRGQNNLYS</sequence>